<reference evidence="3 4" key="1">
    <citation type="submission" date="2019-02" db="EMBL/GenBank/DDBJ databases">
        <title>Deep-cultivation of Planctomycetes and their phenomic and genomic characterization uncovers novel biology.</title>
        <authorList>
            <person name="Wiegand S."/>
            <person name="Jogler M."/>
            <person name="Boedeker C."/>
            <person name="Pinto D."/>
            <person name="Vollmers J."/>
            <person name="Rivas-Marin E."/>
            <person name="Kohn T."/>
            <person name="Peeters S.H."/>
            <person name="Heuer A."/>
            <person name="Rast P."/>
            <person name="Oberbeckmann S."/>
            <person name="Bunk B."/>
            <person name="Jeske O."/>
            <person name="Meyerdierks A."/>
            <person name="Storesund J.E."/>
            <person name="Kallscheuer N."/>
            <person name="Luecker S."/>
            <person name="Lage O.M."/>
            <person name="Pohl T."/>
            <person name="Merkel B.J."/>
            <person name="Hornburger P."/>
            <person name="Mueller R.-W."/>
            <person name="Bruemmer F."/>
            <person name="Labrenz M."/>
            <person name="Spormann A.M."/>
            <person name="Op den Camp H."/>
            <person name="Overmann J."/>
            <person name="Amann R."/>
            <person name="Jetten M.S.M."/>
            <person name="Mascher T."/>
            <person name="Medema M.H."/>
            <person name="Devos D.P."/>
            <person name="Kaster A.-K."/>
            <person name="Ovreas L."/>
            <person name="Rohde M."/>
            <person name="Galperin M.Y."/>
            <person name="Jogler C."/>
        </authorList>
    </citation>
    <scope>NUCLEOTIDE SEQUENCE [LARGE SCALE GENOMIC DNA]</scope>
    <source>
        <strain evidence="3 4">Pan265</strain>
    </source>
</reference>
<keyword evidence="4" id="KW-1185">Reference proteome</keyword>
<dbReference type="Proteomes" id="UP000320386">
    <property type="component" value="Chromosome"/>
</dbReference>
<evidence type="ECO:0000256" key="1">
    <source>
        <dbReference type="SAM" id="Coils"/>
    </source>
</evidence>
<sequence length="147" mass="15855">MDRHAHECSRLPGWAFRWLLVTALLLPAWGCQSAPSRAERVASHLEAATVAIQTADLELAKLEIAAAASESKQDRERERVSSLAYLVAGSEAVMEGDARLAGAYWSNISDPGLRAQVAQSADRLRVTVPDTPVAVPEPPHHDGGKPR</sequence>
<dbReference type="EMBL" id="CP036280">
    <property type="protein sequence ID" value="QDU70937.1"/>
    <property type="molecule type" value="Genomic_DNA"/>
</dbReference>
<evidence type="ECO:0000256" key="2">
    <source>
        <dbReference type="SAM" id="MobiDB-lite"/>
    </source>
</evidence>
<dbReference type="RefSeq" id="WP_145445075.1">
    <property type="nucleotide sequence ID" value="NZ_CP036280.1"/>
</dbReference>
<evidence type="ECO:0000313" key="4">
    <source>
        <dbReference type="Proteomes" id="UP000320386"/>
    </source>
</evidence>
<protein>
    <submittedName>
        <fullName evidence="3">Uncharacterized protein</fullName>
    </submittedName>
</protein>
<keyword evidence="1" id="KW-0175">Coiled coil</keyword>
<feature type="compositionally biased region" description="Basic and acidic residues" evidence="2">
    <location>
        <begin position="138"/>
        <end position="147"/>
    </location>
</feature>
<feature type="region of interest" description="Disordered" evidence="2">
    <location>
        <begin position="125"/>
        <end position="147"/>
    </location>
</feature>
<name>A0A518BVG3_9BACT</name>
<evidence type="ECO:0000313" key="3">
    <source>
        <dbReference type="EMBL" id="QDU70937.1"/>
    </source>
</evidence>
<feature type="coiled-coil region" evidence="1">
    <location>
        <begin position="45"/>
        <end position="72"/>
    </location>
</feature>
<gene>
    <name evidence="3" type="ORF">Pan265_07810</name>
</gene>
<dbReference type="KEGG" id="mcad:Pan265_07810"/>
<organism evidence="3 4">
    <name type="scientific">Mucisphaera calidilacus</name>
    <dbReference type="NCBI Taxonomy" id="2527982"/>
    <lineage>
        <taxon>Bacteria</taxon>
        <taxon>Pseudomonadati</taxon>
        <taxon>Planctomycetota</taxon>
        <taxon>Phycisphaerae</taxon>
        <taxon>Phycisphaerales</taxon>
        <taxon>Phycisphaeraceae</taxon>
        <taxon>Mucisphaera</taxon>
    </lineage>
</organism>
<dbReference type="OrthoDB" id="10009088at2"/>
<dbReference type="AlphaFoldDB" id="A0A518BVG3"/>
<proteinExistence type="predicted"/>
<accession>A0A518BVG3</accession>